<dbReference type="HOGENOM" id="CLU_2016604_0_0_1"/>
<feature type="region of interest" description="Disordered" evidence="1">
    <location>
        <begin position="1"/>
        <end position="32"/>
    </location>
</feature>
<dbReference type="AlphaFoldDB" id="F8PED1"/>
<accession>F8PED1</accession>
<reference evidence="2" key="1">
    <citation type="submission" date="2011-04" db="EMBL/GenBank/DDBJ databases">
        <title>Evolution of plant cell wall degrading machinery underlies the functional diversity of forest fungi.</title>
        <authorList>
            <consortium name="US DOE Joint Genome Institute (JGI-PGF)"/>
            <person name="Eastwood D.C."/>
            <person name="Floudas D."/>
            <person name="Binder M."/>
            <person name="Majcherczyk A."/>
            <person name="Schneider P."/>
            <person name="Aerts A."/>
            <person name="Asiegbu F.O."/>
            <person name="Baker S.E."/>
            <person name="Barry K."/>
            <person name="Bendiksby M."/>
            <person name="Blumentritt M."/>
            <person name="Coutinho P.M."/>
            <person name="Cullen D."/>
            <person name="Cullen D."/>
            <person name="Gathman A."/>
            <person name="Goodell B."/>
            <person name="Henrissat B."/>
            <person name="Ihrmark K."/>
            <person name="Kauserud H."/>
            <person name="Kohler A."/>
            <person name="LaButti K."/>
            <person name="Lapidus A."/>
            <person name="Lavin J.L."/>
            <person name="Lee Y.-H."/>
            <person name="Lindquist E."/>
            <person name="Lilly W."/>
            <person name="Lucas S."/>
            <person name="Morin E."/>
            <person name="Murat C."/>
            <person name="Oguiza J.A."/>
            <person name="Park J."/>
            <person name="Pisabarro A.G."/>
            <person name="Riley R."/>
            <person name="Rosling A."/>
            <person name="Salamov A."/>
            <person name="Schmidt O."/>
            <person name="Schmutz J."/>
            <person name="Skrede I."/>
            <person name="Stenlid J."/>
            <person name="Wiebenga A."/>
            <person name="Xie X."/>
            <person name="Kues U."/>
            <person name="Hibbett D.S."/>
            <person name="Hoffmeister D."/>
            <person name="Hogberg N."/>
            <person name="Martin F."/>
            <person name="Grigoriev I.V."/>
            <person name="Watkinson S.C."/>
        </authorList>
    </citation>
    <scope>NUCLEOTIDE SEQUENCE</scope>
    <source>
        <strain evidence="2">S7.9</strain>
    </source>
</reference>
<dbReference type="RefSeq" id="XP_007324798.1">
    <property type="nucleotide sequence ID" value="XM_007324736.1"/>
</dbReference>
<dbReference type="GeneID" id="18812309"/>
<name>F8PED1_SERL9</name>
<evidence type="ECO:0000313" key="2">
    <source>
        <dbReference type="EMBL" id="EGO18518.1"/>
    </source>
</evidence>
<proteinExistence type="predicted"/>
<dbReference type="KEGG" id="sla:SERLADRAFT_404267"/>
<organism>
    <name type="scientific">Serpula lacrymans var. lacrymans (strain S7.9)</name>
    <name type="common">Dry rot fungus</name>
    <dbReference type="NCBI Taxonomy" id="578457"/>
    <lineage>
        <taxon>Eukaryota</taxon>
        <taxon>Fungi</taxon>
        <taxon>Dikarya</taxon>
        <taxon>Basidiomycota</taxon>
        <taxon>Agaricomycotina</taxon>
        <taxon>Agaricomycetes</taxon>
        <taxon>Agaricomycetidae</taxon>
        <taxon>Boletales</taxon>
        <taxon>Coniophorineae</taxon>
        <taxon>Serpulaceae</taxon>
        <taxon>Serpula</taxon>
    </lineage>
</organism>
<sequence length="123" mass="13876">MSPDNNVDSKESLGVPKLEPNGSNWFGPETHSDPIARNHADCCTSWNNSSHSREDYSVESNRPGSIERLDKDTVAEMWQLIVQENENKTELVQAEPYRQAQRHVGAAECSCLSCQRLPTYHCD</sequence>
<dbReference type="Proteomes" id="UP000008064">
    <property type="component" value="Unassembled WGS sequence"/>
</dbReference>
<dbReference type="EMBL" id="GL945448">
    <property type="protein sequence ID" value="EGO18518.1"/>
    <property type="molecule type" value="Genomic_DNA"/>
</dbReference>
<evidence type="ECO:0000256" key="1">
    <source>
        <dbReference type="SAM" id="MobiDB-lite"/>
    </source>
</evidence>
<protein>
    <submittedName>
        <fullName evidence="2">Uncharacterized protein</fullName>
    </submittedName>
</protein>
<gene>
    <name evidence="2" type="ORF">SERLADRAFT_404267</name>
</gene>